<feature type="transmembrane region" description="Helical" evidence="6">
    <location>
        <begin position="12"/>
        <end position="34"/>
    </location>
</feature>
<feature type="transmembrane region" description="Helical" evidence="6">
    <location>
        <begin position="78"/>
        <end position="97"/>
    </location>
</feature>
<dbReference type="PANTHER" id="PTHR30474:SF1">
    <property type="entry name" value="PEPTIDOGLYCAN GLYCOSYLTRANSFERASE MRDB"/>
    <property type="match status" value="1"/>
</dbReference>
<reference evidence="7 8" key="1">
    <citation type="submission" date="2020-04" db="EMBL/GenBank/DDBJ databases">
        <title>Luteolibacter sp. G-1-1-1 isolated from soil.</title>
        <authorList>
            <person name="Dahal R.H."/>
        </authorList>
    </citation>
    <scope>NUCLEOTIDE SEQUENCE [LARGE SCALE GENOMIC DNA]</scope>
    <source>
        <strain evidence="7 8">G-1-1-1</strain>
    </source>
</reference>
<evidence type="ECO:0000313" key="7">
    <source>
        <dbReference type="EMBL" id="QJE94754.1"/>
    </source>
</evidence>
<keyword evidence="4 6" id="KW-1133">Transmembrane helix</keyword>
<feature type="transmembrane region" description="Helical" evidence="6">
    <location>
        <begin position="365"/>
        <end position="383"/>
    </location>
</feature>
<evidence type="ECO:0000256" key="5">
    <source>
        <dbReference type="ARBA" id="ARBA00023136"/>
    </source>
</evidence>
<feature type="transmembrane region" description="Helical" evidence="6">
    <location>
        <begin position="305"/>
        <end position="325"/>
    </location>
</feature>
<feature type="transmembrane region" description="Helical" evidence="6">
    <location>
        <begin position="332"/>
        <end position="359"/>
    </location>
</feature>
<evidence type="ECO:0000313" key="8">
    <source>
        <dbReference type="Proteomes" id="UP000501812"/>
    </source>
</evidence>
<dbReference type="KEGG" id="luo:HHL09_02815"/>
<feature type="transmembrane region" description="Helical" evidence="6">
    <location>
        <begin position="112"/>
        <end position="130"/>
    </location>
</feature>
<proteinExistence type="predicted"/>
<dbReference type="GO" id="GO:0032153">
    <property type="term" value="C:cell division site"/>
    <property type="evidence" value="ECO:0007669"/>
    <property type="project" value="TreeGrafter"/>
</dbReference>
<dbReference type="PANTHER" id="PTHR30474">
    <property type="entry name" value="CELL CYCLE PROTEIN"/>
    <property type="match status" value="1"/>
</dbReference>
<keyword evidence="3" id="KW-0133">Cell shape</keyword>
<evidence type="ECO:0000256" key="2">
    <source>
        <dbReference type="ARBA" id="ARBA00022692"/>
    </source>
</evidence>
<dbReference type="GO" id="GO:0005886">
    <property type="term" value="C:plasma membrane"/>
    <property type="evidence" value="ECO:0007669"/>
    <property type="project" value="TreeGrafter"/>
</dbReference>
<feature type="transmembrane region" description="Helical" evidence="6">
    <location>
        <begin position="151"/>
        <end position="171"/>
    </location>
</feature>
<feature type="transmembrane region" description="Helical" evidence="6">
    <location>
        <begin position="202"/>
        <end position="220"/>
    </location>
</feature>
<dbReference type="GO" id="GO:0008360">
    <property type="term" value="P:regulation of cell shape"/>
    <property type="evidence" value="ECO:0007669"/>
    <property type="project" value="UniProtKB-KW"/>
</dbReference>
<dbReference type="InterPro" id="IPR001182">
    <property type="entry name" value="FtsW/RodA"/>
</dbReference>
<gene>
    <name evidence="7" type="ORF">HHL09_02815</name>
</gene>
<feature type="transmembrane region" description="Helical" evidence="6">
    <location>
        <begin position="177"/>
        <end position="195"/>
    </location>
</feature>
<name>A0A858RDV4_9BACT</name>
<comment type="subcellular location">
    <subcellularLocation>
        <location evidence="1">Membrane</location>
        <topology evidence="1">Multi-pass membrane protein</topology>
    </subcellularLocation>
</comment>
<dbReference type="AlphaFoldDB" id="A0A858RDV4"/>
<keyword evidence="8" id="KW-1185">Reference proteome</keyword>
<accession>A0A858RDV4</accession>
<evidence type="ECO:0000256" key="1">
    <source>
        <dbReference type="ARBA" id="ARBA00004141"/>
    </source>
</evidence>
<protein>
    <submittedName>
        <fullName evidence="7">FtsW/RodA/SpoVE family cell cycle protein</fullName>
    </submittedName>
</protein>
<dbReference type="EMBL" id="CP051774">
    <property type="protein sequence ID" value="QJE94754.1"/>
    <property type="molecule type" value="Genomic_DNA"/>
</dbReference>
<evidence type="ECO:0000256" key="4">
    <source>
        <dbReference type="ARBA" id="ARBA00022989"/>
    </source>
</evidence>
<dbReference type="GO" id="GO:0051301">
    <property type="term" value="P:cell division"/>
    <property type="evidence" value="ECO:0007669"/>
    <property type="project" value="InterPro"/>
</dbReference>
<sequence>MTPLFRKLLGLNWPLVLTMYGLLAFGVFSIESAARHLPVPEGAVTAGAWYAEKQKLWILIGSMVYFATALVDYKWFRWLGVPLYLAGLGLCASIMGSDKEVHQIALPGGLNFQPAQLLITSGVLLIAWLLQDLPRLGRLIPKVGWILDEPMVKVGLIGALTGVPFLVVVAMGDMGSALVWIPLAVVCLLISGVPFRYMTCMALLGVAILPIVYFVVLPQVSERGTGRIELFFDMVEGKEVDTSGDAWAPHHIAVAIGKSGWGGVGWNAGENRGSLHDKKFIPWKTAHNDFIFPVIAEEHGFRGSILLLTSFALLLVMCLFIGTYARDPMGRLIVGGVVALFFAHIFENIGMCILLMPITGIPLPLISYSGTFVVMCMFLLGLVQSVWVHRSVQYVPAEEKKPEPLVNVPARSTR</sequence>
<organism evidence="7 8">
    <name type="scientific">Luteolibacter luteus</name>
    <dbReference type="NCBI Taxonomy" id="2728835"/>
    <lineage>
        <taxon>Bacteria</taxon>
        <taxon>Pseudomonadati</taxon>
        <taxon>Verrucomicrobiota</taxon>
        <taxon>Verrucomicrobiia</taxon>
        <taxon>Verrucomicrobiales</taxon>
        <taxon>Verrucomicrobiaceae</taxon>
        <taxon>Luteolibacter</taxon>
    </lineage>
</organism>
<evidence type="ECO:0000256" key="3">
    <source>
        <dbReference type="ARBA" id="ARBA00022960"/>
    </source>
</evidence>
<dbReference type="GO" id="GO:0015648">
    <property type="term" value="F:lipid-linked peptidoglycan transporter activity"/>
    <property type="evidence" value="ECO:0007669"/>
    <property type="project" value="TreeGrafter"/>
</dbReference>
<keyword evidence="2 6" id="KW-0812">Transmembrane</keyword>
<evidence type="ECO:0000256" key="6">
    <source>
        <dbReference type="SAM" id="Phobius"/>
    </source>
</evidence>
<dbReference type="Pfam" id="PF01098">
    <property type="entry name" value="FTSW_RODA_SPOVE"/>
    <property type="match status" value="1"/>
</dbReference>
<dbReference type="RefSeq" id="WP_169452975.1">
    <property type="nucleotide sequence ID" value="NZ_CP051774.1"/>
</dbReference>
<keyword evidence="5 6" id="KW-0472">Membrane</keyword>
<dbReference type="Proteomes" id="UP000501812">
    <property type="component" value="Chromosome"/>
</dbReference>